<accession>A0A8T0HP76</accession>
<proteinExistence type="predicted"/>
<comment type="caution">
    <text evidence="2">The sequence shown here is derived from an EMBL/GenBank/DDBJ whole genome shotgun (WGS) entry which is preliminary data.</text>
</comment>
<dbReference type="AlphaFoldDB" id="A0A8T0HP76"/>
<gene>
    <name evidence="2" type="ORF">KC19_VG117000</name>
</gene>
<keyword evidence="1" id="KW-0732">Signal</keyword>
<evidence type="ECO:0000313" key="2">
    <source>
        <dbReference type="EMBL" id="KAG0572684.1"/>
    </source>
</evidence>
<evidence type="ECO:0000256" key="1">
    <source>
        <dbReference type="SAM" id="SignalP"/>
    </source>
</evidence>
<reference evidence="2" key="1">
    <citation type="submission" date="2020-06" db="EMBL/GenBank/DDBJ databases">
        <title>WGS assembly of Ceratodon purpureus strain R40.</title>
        <authorList>
            <person name="Carey S.B."/>
            <person name="Jenkins J."/>
            <person name="Shu S."/>
            <person name="Lovell J.T."/>
            <person name="Sreedasyam A."/>
            <person name="Maumus F."/>
            <person name="Tiley G.P."/>
            <person name="Fernandez-Pozo N."/>
            <person name="Barry K."/>
            <person name="Chen C."/>
            <person name="Wang M."/>
            <person name="Lipzen A."/>
            <person name="Daum C."/>
            <person name="Saski C.A."/>
            <person name="Payton A.C."/>
            <person name="Mcbreen J.C."/>
            <person name="Conrad R.E."/>
            <person name="Kollar L.M."/>
            <person name="Olsson S."/>
            <person name="Huttunen S."/>
            <person name="Landis J.B."/>
            <person name="Wickett N.J."/>
            <person name="Johnson M.G."/>
            <person name="Rensing S.A."/>
            <person name="Grimwood J."/>
            <person name="Schmutz J."/>
            <person name="Mcdaniel S.F."/>
        </authorList>
    </citation>
    <scope>NUCLEOTIDE SEQUENCE</scope>
    <source>
        <strain evidence="2">R40</strain>
    </source>
</reference>
<keyword evidence="3" id="KW-1185">Reference proteome</keyword>
<organism evidence="2 3">
    <name type="scientific">Ceratodon purpureus</name>
    <name type="common">Fire moss</name>
    <name type="synonym">Dicranum purpureum</name>
    <dbReference type="NCBI Taxonomy" id="3225"/>
    <lineage>
        <taxon>Eukaryota</taxon>
        <taxon>Viridiplantae</taxon>
        <taxon>Streptophyta</taxon>
        <taxon>Embryophyta</taxon>
        <taxon>Bryophyta</taxon>
        <taxon>Bryophytina</taxon>
        <taxon>Bryopsida</taxon>
        <taxon>Dicranidae</taxon>
        <taxon>Pseudoditrichales</taxon>
        <taxon>Ditrichaceae</taxon>
        <taxon>Ceratodon</taxon>
    </lineage>
</organism>
<evidence type="ECO:0008006" key="4">
    <source>
        <dbReference type="Google" id="ProtNLM"/>
    </source>
</evidence>
<dbReference type="EMBL" id="CM026426">
    <property type="protein sequence ID" value="KAG0572684.1"/>
    <property type="molecule type" value="Genomic_DNA"/>
</dbReference>
<evidence type="ECO:0000313" key="3">
    <source>
        <dbReference type="Proteomes" id="UP000822688"/>
    </source>
</evidence>
<dbReference type="Proteomes" id="UP000822688">
    <property type="component" value="Chromosome V"/>
</dbReference>
<feature type="chain" id="PRO_5035756166" description="Secreted protein" evidence="1">
    <location>
        <begin position="19"/>
        <end position="71"/>
    </location>
</feature>
<protein>
    <recommendedName>
        <fullName evidence="4">Secreted protein</fullName>
    </recommendedName>
</protein>
<sequence length="71" mass="7836">MMQSQQLLLMNLAQLTLQADLCPHLLLFCCPLAQPPLSQPQTEVSSCSHPWQPSEMVVQRLAANHIGATLL</sequence>
<name>A0A8T0HP76_CERPU</name>
<feature type="signal peptide" evidence="1">
    <location>
        <begin position="1"/>
        <end position="18"/>
    </location>
</feature>